<evidence type="ECO:0000313" key="6">
    <source>
        <dbReference type="EMBL" id="WXB19141.1"/>
    </source>
</evidence>
<keyword evidence="7" id="KW-1185">Reference proteome</keyword>
<dbReference type="Gene3D" id="3.40.50.1820">
    <property type="entry name" value="alpha/beta hydrolase"/>
    <property type="match status" value="2"/>
</dbReference>
<dbReference type="PROSITE" id="PS51257">
    <property type="entry name" value="PROKAR_LIPOPROTEIN"/>
    <property type="match status" value="1"/>
</dbReference>
<keyword evidence="3" id="KW-0378">Hydrolase</keyword>
<organism evidence="6 7">
    <name type="scientific">Pendulispora albinea</name>
    <dbReference type="NCBI Taxonomy" id="2741071"/>
    <lineage>
        <taxon>Bacteria</taxon>
        <taxon>Pseudomonadati</taxon>
        <taxon>Myxococcota</taxon>
        <taxon>Myxococcia</taxon>
        <taxon>Myxococcales</taxon>
        <taxon>Sorangiineae</taxon>
        <taxon>Pendulisporaceae</taxon>
        <taxon>Pendulispora</taxon>
    </lineage>
</organism>
<evidence type="ECO:0000256" key="3">
    <source>
        <dbReference type="ARBA" id="ARBA00022801"/>
    </source>
</evidence>
<keyword evidence="2 5" id="KW-0732">Signal</keyword>
<evidence type="ECO:0000256" key="2">
    <source>
        <dbReference type="ARBA" id="ARBA00022729"/>
    </source>
</evidence>
<evidence type="ECO:0000256" key="4">
    <source>
        <dbReference type="SAM" id="MobiDB-lite"/>
    </source>
</evidence>
<dbReference type="InterPro" id="IPR008761">
    <property type="entry name" value="Peptidase_S37"/>
</dbReference>
<dbReference type="RefSeq" id="WP_394828765.1">
    <property type="nucleotide sequence ID" value="NZ_CP089984.1"/>
</dbReference>
<reference evidence="6 7" key="1">
    <citation type="submission" date="2021-12" db="EMBL/GenBank/DDBJ databases">
        <title>Discovery of the Pendulisporaceae a myxobacterial family with distinct sporulation behavior and unique specialized metabolism.</title>
        <authorList>
            <person name="Garcia R."/>
            <person name="Popoff A."/>
            <person name="Bader C.D."/>
            <person name="Loehr J."/>
            <person name="Walesch S."/>
            <person name="Walt C."/>
            <person name="Boldt J."/>
            <person name="Bunk B."/>
            <person name="Haeckl F.J.F.P.J."/>
            <person name="Gunesch A.P."/>
            <person name="Birkelbach J."/>
            <person name="Nuebel U."/>
            <person name="Pietschmann T."/>
            <person name="Bach T."/>
            <person name="Mueller R."/>
        </authorList>
    </citation>
    <scope>NUCLEOTIDE SEQUENCE [LARGE SCALE GENOMIC DNA]</scope>
    <source>
        <strain evidence="6 7">MSr11954</strain>
    </source>
</reference>
<dbReference type="Proteomes" id="UP001370348">
    <property type="component" value="Chromosome"/>
</dbReference>
<feature type="chain" id="PRO_5045349113" evidence="5">
    <location>
        <begin position="23"/>
        <end position="524"/>
    </location>
</feature>
<dbReference type="InterPro" id="IPR029058">
    <property type="entry name" value="AB_hydrolase_fold"/>
</dbReference>
<sequence>MLLARRLLRVAPSTALATAALAFIASACSSDPWNEPADRAQSQLAETVDEAATPPSPSNAAPLAEEDELSPAEDEGSRAEDDILVALQKVRGIVEVREAPSRYPGTRFFILGFEQPADHFAPQGGKFTQRAALLFRAREAPMVLATTGYGITTSRATRSEPAFLLQANQLLVEHRYFTPSIPSPSTVDWSKLDIFQMATDEHRIVRAFKPLFPKKWLSTGGSKGGMTAIYHRFFYPDDVFATVPYVAPSSFGRSDPRYITFLERVGDPDCRAKLKTFQVEVLRRRGEIESRMAAEAAAAGDGYELAGGIHLALDYAVTEAPFTFWQYGERSFCADIPRSTATTDELYAYLRVIYGSMVGAIGDRSLTYFAPYYYQASTELGGPGYTYSHIRSLLTPNFRDLPQALPPLGVAKRFRPTSMPLVTSWVHFSMTRMLFIYGENDPWSSGAFQVRRENDSFRYFVPDGNHGSNISALPAPQRTEALAHLARWMDVPIPPATAAPARDGAAEPPFESLALWRRLHPTGD</sequence>
<dbReference type="PANTHER" id="PTHR11010:SF38">
    <property type="entry name" value="LYSOSOMAL PRO-X CARBOXYPEPTIDASE"/>
    <property type="match status" value="1"/>
</dbReference>
<evidence type="ECO:0000313" key="7">
    <source>
        <dbReference type="Proteomes" id="UP001370348"/>
    </source>
</evidence>
<name>A0ABZ2M9E9_9BACT</name>
<evidence type="ECO:0000256" key="5">
    <source>
        <dbReference type="SAM" id="SignalP"/>
    </source>
</evidence>
<dbReference type="EMBL" id="CP089984">
    <property type="protein sequence ID" value="WXB19141.1"/>
    <property type="molecule type" value="Genomic_DNA"/>
</dbReference>
<dbReference type="Pfam" id="PF05576">
    <property type="entry name" value="Peptidase_S37"/>
    <property type="match status" value="1"/>
</dbReference>
<dbReference type="PANTHER" id="PTHR11010">
    <property type="entry name" value="PROTEASE S28 PRO-X CARBOXYPEPTIDASE-RELATED"/>
    <property type="match status" value="1"/>
</dbReference>
<proteinExistence type="predicted"/>
<keyword evidence="1" id="KW-0645">Protease</keyword>
<feature type="compositionally biased region" description="Acidic residues" evidence="4">
    <location>
        <begin position="64"/>
        <end position="74"/>
    </location>
</feature>
<feature type="signal peptide" evidence="5">
    <location>
        <begin position="1"/>
        <end position="22"/>
    </location>
</feature>
<protein>
    <submittedName>
        <fullName evidence="6">Uncharacterized protein</fullName>
    </submittedName>
</protein>
<feature type="region of interest" description="Disordered" evidence="4">
    <location>
        <begin position="32"/>
        <end position="78"/>
    </location>
</feature>
<accession>A0ABZ2M9E9</accession>
<dbReference type="SUPFAM" id="SSF53474">
    <property type="entry name" value="alpha/beta-Hydrolases"/>
    <property type="match status" value="1"/>
</dbReference>
<gene>
    <name evidence="6" type="ORF">LZC94_18115</name>
</gene>
<evidence type="ECO:0000256" key="1">
    <source>
        <dbReference type="ARBA" id="ARBA00022670"/>
    </source>
</evidence>